<reference evidence="1 2" key="1">
    <citation type="journal article" date="2019" name="Int. J. Syst. Evol. Microbiol.">
        <title>The Global Catalogue of Microorganisms (GCM) 10K type strain sequencing project: providing services to taxonomists for standard genome sequencing and annotation.</title>
        <authorList>
            <consortium name="The Broad Institute Genomics Platform"/>
            <consortium name="The Broad Institute Genome Sequencing Center for Infectious Disease"/>
            <person name="Wu L."/>
            <person name="Ma J."/>
        </authorList>
    </citation>
    <scope>NUCLEOTIDE SEQUENCE [LARGE SCALE GENOMIC DNA]</scope>
    <source>
        <strain evidence="1 2">JCM 10367</strain>
    </source>
</reference>
<evidence type="ECO:0000313" key="1">
    <source>
        <dbReference type="EMBL" id="GAA0654742.1"/>
    </source>
</evidence>
<evidence type="ECO:0000313" key="2">
    <source>
        <dbReference type="Proteomes" id="UP001500724"/>
    </source>
</evidence>
<gene>
    <name evidence="1" type="ORF">GCM10009535_36920</name>
</gene>
<accession>A0ABN1HJH3</accession>
<sequence length="93" mass="9609">MRRASRGHSHTVPVNSKAAARAVAHSSVSFVRPMAWYLPALSARRPPPLLRHKGGAGLSLACSAALAGGVNLSSRDTVLEGAMSPDARSAPDP</sequence>
<organism evidence="1 2">
    <name type="scientific">Streptomyces thermocarboxydovorans</name>
    <dbReference type="NCBI Taxonomy" id="59298"/>
    <lineage>
        <taxon>Bacteria</taxon>
        <taxon>Bacillati</taxon>
        <taxon>Actinomycetota</taxon>
        <taxon>Actinomycetes</taxon>
        <taxon>Kitasatosporales</taxon>
        <taxon>Streptomycetaceae</taxon>
        <taxon>Streptomyces</taxon>
    </lineage>
</organism>
<proteinExistence type="predicted"/>
<comment type="caution">
    <text evidence="1">The sequence shown here is derived from an EMBL/GenBank/DDBJ whole genome shotgun (WGS) entry which is preliminary data.</text>
</comment>
<dbReference type="Proteomes" id="UP001500724">
    <property type="component" value="Unassembled WGS sequence"/>
</dbReference>
<keyword evidence="2" id="KW-1185">Reference proteome</keyword>
<dbReference type="EMBL" id="BAAAGU010000037">
    <property type="protein sequence ID" value="GAA0654742.1"/>
    <property type="molecule type" value="Genomic_DNA"/>
</dbReference>
<protein>
    <submittedName>
        <fullName evidence="1">Uncharacterized protein</fullName>
    </submittedName>
</protein>
<name>A0ABN1HJH3_9ACTN</name>